<organism evidence="1 2">
    <name type="scientific">Plantibacter flavus</name>
    <dbReference type="NCBI Taxonomy" id="150123"/>
    <lineage>
        <taxon>Bacteria</taxon>
        <taxon>Bacillati</taxon>
        <taxon>Actinomycetota</taxon>
        <taxon>Actinomycetes</taxon>
        <taxon>Micrococcales</taxon>
        <taxon>Microbacteriaceae</taxon>
        <taxon>Plantibacter</taxon>
    </lineage>
</organism>
<protein>
    <submittedName>
        <fullName evidence="1">Uncharacterized protein</fullName>
    </submittedName>
</protein>
<reference evidence="1 2" key="1">
    <citation type="submission" date="2018-11" db="EMBL/GenBank/DDBJ databases">
        <title>Sequencing the genomes of 1000 actinobacteria strains.</title>
        <authorList>
            <person name="Klenk H.-P."/>
        </authorList>
    </citation>
    <scope>NUCLEOTIDE SEQUENCE [LARGE SCALE GENOMIC DNA]</scope>
    <source>
        <strain evidence="1 2">DSM 14012</strain>
    </source>
</reference>
<evidence type="ECO:0000313" key="2">
    <source>
        <dbReference type="Proteomes" id="UP000266915"/>
    </source>
</evidence>
<dbReference type="EMBL" id="RKHL01000001">
    <property type="protein sequence ID" value="ROR80231.1"/>
    <property type="molecule type" value="Genomic_DNA"/>
</dbReference>
<dbReference type="AlphaFoldDB" id="A0A3N2BYA6"/>
<keyword evidence="2" id="KW-1185">Reference proteome</keyword>
<name>A0A3N2BYA6_9MICO</name>
<dbReference type="SUPFAM" id="SSF140453">
    <property type="entry name" value="EsxAB dimer-like"/>
    <property type="match status" value="1"/>
</dbReference>
<evidence type="ECO:0000313" key="1">
    <source>
        <dbReference type="EMBL" id="ROR80231.1"/>
    </source>
</evidence>
<dbReference type="Proteomes" id="UP000266915">
    <property type="component" value="Unassembled WGS sequence"/>
</dbReference>
<proteinExistence type="predicted"/>
<gene>
    <name evidence="1" type="ORF">EDD42_0268</name>
</gene>
<comment type="caution">
    <text evidence="1">The sequence shown here is derived from an EMBL/GenBank/DDBJ whole genome shotgun (WGS) entry which is preliminary data.</text>
</comment>
<accession>A0A3N2BYA6</accession>
<dbReference type="InterPro" id="IPR036689">
    <property type="entry name" value="ESAT-6-like_sf"/>
</dbReference>
<dbReference type="RefSeq" id="WP_085514274.1">
    <property type="nucleotide sequence ID" value="NZ_FXAP01000008.1"/>
</dbReference>
<sequence length="771" mass="80140">MTDWTWEEPGEGELDGLAQVAAAFRQHAGDAWELLVTVSGVRSTRQTVWTGEAAVAWDAAVTPTTAELTELSTCAAPMADAIDGYVAAVLDIQYSQQLYLNLRTTARARAAELGLRCRPTMDGRAAIVEAVDPTRVQTKAELAEMDEIQGTINTALRGLHELAEDRRAAEATCVASLDAALPGGWGAERAAFGAVGITDFGKMTAANAAKAMERFVRDALAEGGALTAEDLANLSLLLTKYAAQPEVLSSFIDRLGGDGLVDLIDAVGAADCPGSLPLARQLRDALRTASSDWEPWQARSFADAMFEDSFPGNGRPLSISFLFDGPPYPGRELSLAASAQVDAWERENGEPFLEDPATEQSWAGRTSPGGLLLIEADHADDPEGLAAAHDAAGRILEALGAYPEHASRFLTEDRLGPGRIEYWFHQRDWSVYDGFEGPSALLAGTQQVPGGPGQPSVPPDDTALTGAAELMTQLMNALGENSSLDSGAVNSNASLSLAEAVALNFAAIWDSPNDEEVQQLLGSGSSTERALAFSAKSVPCPLITLDALQTVLGAAGSRGTGASALSGTMEAYRAALVQAAANSGESVDQQITGVAGRLAEAQAMIDGSINAAAIAEAAGSDEATRTSINQVLTAIAVAASPWTFGTSIPAVATTTAVVTGLAQAAEAGAGALLATDAASAAAAMHDDQQAQYLAAMRLIGETAATLLGLDSPRPAQGDTSDEAYQEAVSAWFASINDQAVNNPDPAQRMSDSSDLDDILEDYVTERWGAGG</sequence>